<evidence type="ECO:0000313" key="3">
    <source>
        <dbReference type="Proteomes" id="UP000654123"/>
    </source>
</evidence>
<reference evidence="2" key="2">
    <citation type="submission" date="2020-09" db="EMBL/GenBank/DDBJ databases">
        <authorList>
            <person name="Sun Q."/>
            <person name="Ohkuma M."/>
        </authorList>
    </citation>
    <scope>NUCLEOTIDE SEQUENCE</scope>
    <source>
        <strain evidence="2">JCM 4335</strain>
    </source>
</reference>
<feature type="region of interest" description="Disordered" evidence="1">
    <location>
        <begin position="135"/>
        <end position="155"/>
    </location>
</feature>
<name>A0A918EIZ4_9ACTN</name>
<proteinExistence type="predicted"/>
<dbReference type="AlphaFoldDB" id="A0A918EIZ4"/>
<dbReference type="Proteomes" id="UP000654123">
    <property type="component" value="Unassembled WGS sequence"/>
</dbReference>
<evidence type="ECO:0000256" key="1">
    <source>
        <dbReference type="SAM" id="MobiDB-lite"/>
    </source>
</evidence>
<reference evidence="2" key="1">
    <citation type="journal article" date="2014" name="Int. J. Syst. Evol. Microbiol.">
        <title>Complete genome sequence of Corynebacterium casei LMG S-19264T (=DSM 44701T), isolated from a smear-ripened cheese.</title>
        <authorList>
            <consortium name="US DOE Joint Genome Institute (JGI-PGF)"/>
            <person name="Walter F."/>
            <person name="Albersmeier A."/>
            <person name="Kalinowski J."/>
            <person name="Ruckert C."/>
        </authorList>
    </citation>
    <scope>NUCLEOTIDE SEQUENCE</scope>
    <source>
        <strain evidence="2">JCM 4335</strain>
    </source>
</reference>
<comment type="caution">
    <text evidence="2">The sequence shown here is derived from an EMBL/GenBank/DDBJ whole genome shotgun (WGS) entry which is preliminary data.</text>
</comment>
<evidence type="ECO:0000313" key="2">
    <source>
        <dbReference type="EMBL" id="GGP88624.1"/>
    </source>
</evidence>
<dbReference type="EMBL" id="BMSV01000001">
    <property type="protein sequence ID" value="GGP88624.1"/>
    <property type="molecule type" value="Genomic_DNA"/>
</dbReference>
<feature type="region of interest" description="Disordered" evidence="1">
    <location>
        <begin position="102"/>
        <end position="122"/>
    </location>
</feature>
<keyword evidence="3" id="KW-1185">Reference proteome</keyword>
<protein>
    <submittedName>
        <fullName evidence="2">Uncharacterized protein</fullName>
    </submittedName>
</protein>
<accession>A0A918EIZ4</accession>
<gene>
    <name evidence="2" type="ORF">GCM10010249_02810</name>
</gene>
<organism evidence="2 3">
    <name type="scientific">Streptomyces roseolilacinus</name>
    <dbReference type="NCBI Taxonomy" id="66904"/>
    <lineage>
        <taxon>Bacteria</taxon>
        <taxon>Bacillati</taxon>
        <taxon>Actinomycetota</taxon>
        <taxon>Actinomycetes</taxon>
        <taxon>Kitasatosporales</taxon>
        <taxon>Streptomycetaceae</taxon>
        <taxon>Streptomyces</taxon>
    </lineage>
</organism>
<sequence>MSGSFTQEAVGEAWHSPEWGRGVAYVRKAGGTAGRGTEFAVRGSLQTGRGDVLFRRARCPACGKRAGTPQTPVRGAVREVERARGVRGRNCPRGAEERLVLHDRLRSTAAPPPPAGPPWGMTCRRDRKALRQLSLGGGGASTAYCPDQRPTLSAD</sequence>